<reference evidence="1" key="1">
    <citation type="submission" date="2020-03" db="EMBL/GenBank/DDBJ databases">
        <authorList>
            <person name="Weist P."/>
        </authorList>
    </citation>
    <scope>NUCLEOTIDE SEQUENCE</scope>
</reference>
<gene>
    <name evidence="1" type="ORF">PLEPLA_LOCUS41634</name>
</gene>
<evidence type="ECO:0000313" key="1">
    <source>
        <dbReference type="EMBL" id="CAB1453874.1"/>
    </source>
</evidence>
<dbReference type="Proteomes" id="UP001153269">
    <property type="component" value="Unassembled WGS sequence"/>
</dbReference>
<accession>A0A9N7VNX4</accession>
<feature type="non-terminal residue" evidence="1">
    <location>
        <position position="158"/>
    </location>
</feature>
<sequence length="158" mass="18531">NKDPIAELRFRALEMEGGRNRSLICRLFELLFDLSELNIEGRLRRQPLAQCDRLIMGVHVKQPEKQQQVVALEPSHQNRTDEVGLDIWEKLDGEDKKTFNGQYIELASEYFISTWKAGFKDMALFINPMIHVVMSGQPKYRYLLVSVLDRFFFQLLLQ</sequence>
<comment type="caution">
    <text evidence="1">The sequence shown here is derived from an EMBL/GenBank/DDBJ whole genome shotgun (WGS) entry which is preliminary data.</text>
</comment>
<keyword evidence="2" id="KW-1185">Reference proteome</keyword>
<organism evidence="1 2">
    <name type="scientific">Pleuronectes platessa</name>
    <name type="common">European plaice</name>
    <dbReference type="NCBI Taxonomy" id="8262"/>
    <lineage>
        <taxon>Eukaryota</taxon>
        <taxon>Metazoa</taxon>
        <taxon>Chordata</taxon>
        <taxon>Craniata</taxon>
        <taxon>Vertebrata</taxon>
        <taxon>Euteleostomi</taxon>
        <taxon>Actinopterygii</taxon>
        <taxon>Neopterygii</taxon>
        <taxon>Teleostei</taxon>
        <taxon>Neoteleostei</taxon>
        <taxon>Acanthomorphata</taxon>
        <taxon>Carangaria</taxon>
        <taxon>Pleuronectiformes</taxon>
        <taxon>Pleuronectoidei</taxon>
        <taxon>Pleuronectidae</taxon>
        <taxon>Pleuronectes</taxon>
    </lineage>
</organism>
<dbReference type="EMBL" id="CADEAL010004190">
    <property type="protein sequence ID" value="CAB1453874.1"/>
    <property type="molecule type" value="Genomic_DNA"/>
</dbReference>
<proteinExistence type="predicted"/>
<dbReference type="AlphaFoldDB" id="A0A9N7VNX4"/>
<evidence type="ECO:0000313" key="2">
    <source>
        <dbReference type="Proteomes" id="UP001153269"/>
    </source>
</evidence>
<protein>
    <submittedName>
        <fullName evidence="1">Uncharacterized protein</fullName>
    </submittedName>
</protein>
<name>A0A9N7VNX4_PLEPL</name>